<keyword evidence="4 6" id="KW-1133">Transmembrane helix</keyword>
<comment type="subcellular location">
    <subcellularLocation>
        <location evidence="1">Cell membrane</location>
        <topology evidence="1">Single-pass membrane protein</topology>
    </subcellularLocation>
</comment>
<evidence type="ECO:0000313" key="11">
    <source>
        <dbReference type="Proteomes" id="UP001168642"/>
    </source>
</evidence>
<dbReference type="PANTHER" id="PTHR33885">
    <property type="entry name" value="PHAGE SHOCK PROTEIN C"/>
    <property type="match status" value="1"/>
</dbReference>
<evidence type="ECO:0000256" key="3">
    <source>
        <dbReference type="ARBA" id="ARBA00022692"/>
    </source>
</evidence>
<proteinExistence type="predicted"/>
<dbReference type="InterPro" id="IPR007168">
    <property type="entry name" value="Phageshock_PspC_N"/>
</dbReference>
<dbReference type="Proteomes" id="UP001168642">
    <property type="component" value="Unassembled WGS sequence"/>
</dbReference>
<keyword evidence="3 6" id="KW-0812">Transmembrane</keyword>
<dbReference type="PANTHER" id="PTHR33885:SF3">
    <property type="entry name" value="PHAGE SHOCK PROTEIN C"/>
    <property type="match status" value="1"/>
</dbReference>
<dbReference type="Pfam" id="PF22571">
    <property type="entry name" value="LiaI-LiaF-TM_PspC"/>
    <property type="match status" value="1"/>
</dbReference>
<name>A0ABT8VNM5_9FLAO</name>
<dbReference type="Pfam" id="PF22744">
    <property type="entry name" value="Toast-rack_PspC-Cterm"/>
    <property type="match status" value="1"/>
</dbReference>
<sequence length="582" mass="65833">MNKTVNINLAGIFFHIDEDAYLKLQGYLTAIKNSFANTEGSAEIIADIETRISELFNERLKNERQVIGLKEVEEVIAIMGQPEDYLVDDDIFEDEPRFNSSKKSTLNKKLFRDIDNSYISGVSSGFAHYLGIDPIWMRLLWVLLVMMSFGTFVVIYILFWILIPAAKTTAEKIMMTGEPVNINNIEKQIKDSFETVSGVAKNVSKSVSDTAKKHGGAVKKTSKNFFDTIADFIMVVVRIFSKFIGIIIIVFSAVILISLILGLFSVGFKNILNIPGLDYVYAFNAGNTPIWLASLLVFFTVGIPVFFLFYLGLKIFVNNLKSIGKIAKLTLLGLWLCAIVGIVIVSVREVSEHSISESVIDKHVLNVTSKDTLRIDIRNNDLYRNHDYNGGFKIANHHDDLKGLYVRNVRIVIKSTKDSLVTVNVEKTADGSSYQKAINYANNIKYDFDFKHQKLMLDSYLYTDVENKFRNQKVTVFVYIPEGVIVNCSESTRFYYTYPSIIENKQTNHYVKIIKDDVLCLDCDDDFKVEVKTPKVKIDEDGVEINGDEGSLKIDKNGIRAESKEVKVRINSDGIDIQSKEN</sequence>
<evidence type="ECO:0000256" key="2">
    <source>
        <dbReference type="ARBA" id="ARBA00022475"/>
    </source>
</evidence>
<evidence type="ECO:0000259" key="8">
    <source>
        <dbReference type="Pfam" id="PF22571"/>
    </source>
</evidence>
<feature type="domain" description="Phage shock protein PspC N-terminal" evidence="7">
    <location>
        <begin position="108"/>
        <end position="165"/>
    </location>
</feature>
<feature type="transmembrane region" description="Helical" evidence="6">
    <location>
        <begin position="288"/>
        <end position="317"/>
    </location>
</feature>
<feature type="transmembrane region" description="Helical" evidence="6">
    <location>
        <begin position="329"/>
        <end position="347"/>
    </location>
</feature>
<keyword evidence="11" id="KW-1185">Reference proteome</keyword>
<evidence type="ECO:0000256" key="4">
    <source>
        <dbReference type="ARBA" id="ARBA00022989"/>
    </source>
</evidence>
<dbReference type="InterPro" id="IPR054321">
    <property type="entry name" value="PspC-rel_TM"/>
</dbReference>
<evidence type="ECO:0000313" key="10">
    <source>
        <dbReference type="EMBL" id="MDO3693570.1"/>
    </source>
</evidence>
<feature type="domain" description="PspC-related ToastRack" evidence="9">
    <location>
        <begin position="400"/>
        <end position="525"/>
    </location>
</feature>
<evidence type="ECO:0000259" key="9">
    <source>
        <dbReference type="Pfam" id="PF22744"/>
    </source>
</evidence>
<gene>
    <name evidence="10" type="ORF">QVZ41_01745</name>
</gene>
<dbReference type="InterPro" id="IPR054319">
    <property type="entry name" value="PspC-rel_ToastRack"/>
</dbReference>
<keyword evidence="2" id="KW-1003">Cell membrane</keyword>
<dbReference type="Pfam" id="PF04024">
    <property type="entry name" value="PspC"/>
    <property type="match status" value="1"/>
</dbReference>
<dbReference type="EMBL" id="JAUMIT010000001">
    <property type="protein sequence ID" value="MDO3693570.1"/>
    <property type="molecule type" value="Genomic_DNA"/>
</dbReference>
<feature type="transmembrane region" description="Helical" evidence="6">
    <location>
        <begin position="243"/>
        <end position="268"/>
    </location>
</feature>
<dbReference type="InterPro" id="IPR052027">
    <property type="entry name" value="PspC"/>
</dbReference>
<protein>
    <submittedName>
        <fullName evidence="10">PspC domain-containing protein</fullName>
    </submittedName>
</protein>
<organism evidence="10 11">
    <name type="scientific">Wenyingzhuangia gilva</name>
    <dbReference type="NCBI Taxonomy" id="3057677"/>
    <lineage>
        <taxon>Bacteria</taxon>
        <taxon>Pseudomonadati</taxon>
        <taxon>Bacteroidota</taxon>
        <taxon>Flavobacteriia</taxon>
        <taxon>Flavobacteriales</taxon>
        <taxon>Flavobacteriaceae</taxon>
        <taxon>Wenyingzhuangia</taxon>
    </lineage>
</organism>
<feature type="domain" description="PspC-related transmembrane region" evidence="8">
    <location>
        <begin position="217"/>
        <end position="352"/>
    </location>
</feature>
<comment type="caution">
    <text evidence="10">The sequence shown here is derived from an EMBL/GenBank/DDBJ whole genome shotgun (WGS) entry which is preliminary data.</text>
</comment>
<keyword evidence="5 6" id="KW-0472">Membrane</keyword>
<dbReference type="RefSeq" id="WP_302882819.1">
    <property type="nucleotide sequence ID" value="NZ_JAUMIT010000001.1"/>
</dbReference>
<accession>A0ABT8VNM5</accession>
<reference evidence="10" key="1">
    <citation type="submission" date="2023-07" db="EMBL/GenBank/DDBJ databases">
        <title>Wenyingzhuangia sp. chi5 genome sequencing and assembly.</title>
        <authorList>
            <person name="Park S."/>
        </authorList>
    </citation>
    <scope>NUCLEOTIDE SEQUENCE</scope>
    <source>
        <strain evidence="10">Chi5</strain>
    </source>
</reference>
<evidence type="ECO:0000256" key="5">
    <source>
        <dbReference type="ARBA" id="ARBA00023136"/>
    </source>
</evidence>
<evidence type="ECO:0000259" key="7">
    <source>
        <dbReference type="Pfam" id="PF04024"/>
    </source>
</evidence>
<evidence type="ECO:0000256" key="6">
    <source>
        <dbReference type="SAM" id="Phobius"/>
    </source>
</evidence>
<evidence type="ECO:0000256" key="1">
    <source>
        <dbReference type="ARBA" id="ARBA00004162"/>
    </source>
</evidence>
<feature type="transmembrane region" description="Helical" evidence="6">
    <location>
        <begin position="139"/>
        <end position="163"/>
    </location>
</feature>